<dbReference type="Pfam" id="PF09837">
    <property type="entry name" value="DUF2064"/>
    <property type="match status" value="1"/>
</dbReference>
<dbReference type="InterPro" id="IPR029044">
    <property type="entry name" value="Nucleotide-diphossugar_trans"/>
</dbReference>
<dbReference type="Gene3D" id="3.90.550.10">
    <property type="entry name" value="Spore Coat Polysaccharide Biosynthesis Protein SpsA, Chain A"/>
    <property type="match status" value="1"/>
</dbReference>
<evidence type="ECO:0000313" key="1">
    <source>
        <dbReference type="EMBL" id="PJZ91982.1"/>
    </source>
</evidence>
<sequence length="160" mass="17644">MRGDSPQPFPVKLDLLQPLHATPNDWGKRVSVHLQTGKDLGEKMENAFSETFSEKIGCAVILGSDCPDLESKYIREAFSSLKNKDAVIGPARDGGYYLLGLKGNFPAIFSGIPWSTERVFAITLEKLQVSRKNVGVLPLLNDIDEPEDLAPYLNSGRLKL</sequence>
<dbReference type="SUPFAM" id="SSF53448">
    <property type="entry name" value="Nucleotide-diphospho-sugar transferases"/>
    <property type="match status" value="1"/>
</dbReference>
<accession>A0A2N0B606</accession>
<dbReference type="EMBL" id="NPEF01000188">
    <property type="protein sequence ID" value="PJZ91982.1"/>
    <property type="molecule type" value="Genomic_DNA"/>
</dbReference>
<reference evidence="1" key="1">
    <citation type="submission" date="2017-07" db="EMBL/GenBank/DDBJ databases">
        <title>Leptospira spp. isolated from tropical soils.</title>
        <authorList>
            <person name="Thibeaux R."/>
            <person name="Iraola G."/>
            <person name="Ferres I."/>
            <person name="Bierque E."/>
            <person name="Girault D."/>
            <person name="Soupe-Gilbert M.-E."/>
            <person name="Picardeau M."/>
            <person name="Goarant C."/>
        </authorList>
    </citation>
    <scope>NUCLEOTIDE SEQUENCE [LARGE SCALE GENOMIC DNA]</scope>
    <source>
        <strain evidence="1">ATI7-C-A5</strain>
    </source>
</reference>
<dbReference type="PANTHER" id="PTHR36529">
    <property type="entry name" value="SLL1095 PROTEIN"/>
    <property type="match status" value="1"/>
</dbReference>
<dbReference type="PANTHER" id="PTHR36529:SF1">
    <property type="entry name" value="GLYCOSYLTRANSFERASE"/>
    <property type="match status" value="1"/>
</dbReference>
<dbReference type="AlphaFoldDB" id="A0A2N0B606"/>
<proteinExistence type="predicted"/>
<evidence type="ECO:0008006" key="2">
    <source>
        <dbReference type="Google" id="ProtNLM"/>
    </source>
</evidence>
<gene>
    <name evidence="1" type="ORF">CH379_15665</name>
</gene>
<name>A0A2N0B606_9LEPT</name>
<dbReference type="NCBIfam" id="TIGR04282">
    <property type="entry name" value="glyco_like_cofC"/>
    <property type="match status" value="1"/>
</dbReference>
<comment type="caution">
    <text evidence="1">The sequence shown here is derived from an EMBL/GenBank/DDBJ whole genome shotgun (WGS) entry which is preliminary data.</text>
</comment>
<dbReference type="InterPro" id="IPR018641">
    <property type="entry name" value="Trfase_1_rSAM/seldom-assoc"/>
</dbReference>
<organism evidence="1">
    <name type="scientific">Leptospira ellisii</name>
    <dbReference type="NCBI Taxonomy" id="2023197"/>
    <lineage>
        <taxon>Bacteria</taxon>
        <taxon>Pseudomonadati</taxon>
        <taxon>Spirochaetota</taxon>
        <taxon>Spirochaetia</taxon>
        <taxon>Leptospirales</taxon>
        <taxon>Leptospiraceae</taxon>
        <taxon>Leptospira</taxon>
    </lineage>
</organism>
<protein>
    <recommendedName>
        <fullName evidence="2">Glycosyltransferase</fullName>
    </recommendedName>
</protein>